<dbReference type="GO" id="GO:0009986">
    <property type="term" value="C:cell surface"/>
    <property type="evidence" value="ECO:0007669"/>
    <property type="project" value="UniProtKB-SubCell"/>
</dbReference>
<dbReference type="AlphaFoldDB" id="A0A0M0GPG2"/>
<dbReference type="SUPFAM" id="SSF54523">
    <property type="entry name" value="Pili subunits"/>
    <property type="match status" value="1"/>
</dbReference>
<dbReference type="InterPro" id="IPR012902">
    <property type="entry name" value="N_methyl_site"/>
</dbReference>
<dbReference type="STRING" id="189381.GCA_900166615_03825"/>
<evidence type="ECO:0000256" key="2">
    <source>
        <dbReference type="ARBA" id="ARBA00023287"/>
    </source>
</evidence>
<sequence length="143" mass="16531">MREEKGYTLVEMLLVLFMTGVLLTWVVFSVSPTKASTDEEVFVSQLQSDLAYVQSYAFRYQIPVRLTFYSENGSYIAKNVLNETLFNRKLQEGFEIKSSTLYDITFYPNGNTNRFGSVNFARGGTKYQLTFQIGQGRYYVQKK</sequence>
<evidence type="ECO:0000313" key="5">
    <source>
        <dbReference type="Proteomes" id="UP000037405"/>
    </source>
</evidence>
<dbReference type="PROSITE" id="PS00409">
    <property type="entry name" value="PROKAR_NTER_METHYL"/>
    <property type="match status" value="1"/>
</dbReference>
<evidence type="ECO:0000256" key="1">
    <source>
        <dbReference type="ARBA" id="ARBA00004241"/>
    </source>
</evidence>
<keyword evidence="3" id="KW-0812">Transmembrane</keyword>
<dbReference type="InterPro" id="IPR045584">
    <property type="entry name" value="Pilin-like"/>
</dbReference>
<organism evidence="4 5">
    <name type="scientific">Rossellomorea marisflavi</name>
    <dbReference type="NCBI Taxonomy" id="189381"/>
    <lineage>
        <taxon>Bacteria</taxon>
        <taxon>Bacillati</taxon>
        <taxon>Bacillota</taxon>
        <taxon>Bacilli</taxon>
        <taxon>Bacillales</taxon>
        <taxon>Bacillaceae</taxon>
        <taxon>Rossellomorea</taxon>
    </lineage>
</organism>
<proteinExistence type="predicted"/>
<evidence type="ECO:0000256" key="3">
    <source>
        <dbReference type="SAM" id="Phobius"/>
    </source>
</evidence>
<dbReference type="NCBIfam" id="TIGR02532">
    <property type="entry name" value="IV_pilin_GFxxxE"/>
    <property type="match status" value="1"/>
</dbReference>
<protein>
    <recommendedName>
        <fullName evidence="6">Type II secretion system protein</fullName>
    </recommendedName>
</protein>
<dbReference type="Pfam" id="PF07963">
    <property type="entry name" value="N_methyl"/>
    <property type="match status" value="1"/>
</dbReference>
<name>A0A0M0GPG2_9BACI</name>
<keyword evidence="3" id="KW-1133">Transmembrane helix</keyword>
<keyword evidence="2" id="KW-0178">Competence</keyword>
<dbReference type="EMBL" id="LGUE01000001">
    <property type="protein sequence ID" value="KON91392.1"/>
    <property type="molecule type" value="Genomic_DNA"/>
</dbReference>
<feature type="transmembrane region" description="Helical" evidence="3">
    <location>
        <begin position="7"/>
        <end position="28"/>
    </location>
</feature>
<keyword evidence="3" id="KW-0472">Membrane</keyword>
<dbReference type="PIRSF" id="PIRSF021292">
    <property type="entry name" value="Competence_ComGD"/>
    <property type="match status" value="1"/>
</dbReference>
<evidence type="ECO:0000313" key="4">
    <source>
        <dbReference type="EMBL" id="KON91392.1"/>
    </source>
</evidence>
<keyword evidence="5" id="KW-1185">Reference proteome</keyword>
<dbReference type="NCBIfam" id="NF040982">
    <property type="entry name" value="ComGD"/>
    <property type="match status" value="1"/>
</dbReference>
<dbReference type="InterPro" id="IPR016785">
    <property type="entry name" value="ComGD"/>
</dbReference>
<dbReference type="GO" id="GO:0030420">
    <property type="term" value="P:establishment of competence for transformation"/>
    <property type="evidence" value="ECO:0007669"/>
    <property type="project" value="UniProtKB-KW"/>
</dbReference>
<evidence type="ECO:0008006" key="6">
    <source>
        <dbReference type="Google" id="ProtNLM"/>
    </source>
</evidence>
<comment type="subcellular location">
    <subcellularLocation>
        <location evidence="1">Cell surface</location>
    </subcellularLocation>
</comment>
<dbReference type="OrthoDB" id="1653576at2"/>
<reference evidence="5" key="1">
    <citation type="submission" date="2015-07" db="EMBL/GenBank/DDBJ databases">
        <title>Fjat-14235 jcm11544.</title>
        <authorList>
            <person name="Liu B."/>
            <person name="Wang J."/>
            <person name="Zhu Y."/>
            <person name="Liu G."/>
            <person name="Chen Q."/>
            <person name="Chen Z."/>
            <person name="Lan J."/>
            <person name="Che J."/>
            <person name="Ge C."/>
            <person name="Shi H."/>
            <person name="Pan Z."/>
            <person name="Liu X."/>
        </authorList>
    </citation>
    <scope>NUCLEOTIDE SEQUENCE [LARGE SCALE GENOMIC DNA]</scope>
    <source>
        <strain evidence="5">JCM 11544</strain>
    </source>
</reference>
<accession>A0A0M0GPG2</accession>
<dbReference type="RefSeq" id="WP_053426595.1">
    <property type="nucleotide sequence ID" value="NZ_LGUE01000001.1"/>
</dbReference>
<dbReference type="PATRIC" id="fig|189381.12.peg.566"/>
<dbReference type="Proteomes" id="UP000037405">
    <property type="component" value="Unassembled WGS sequence"/>
</dbReference>
<comment type="caution">
    <text evidence="4">The sequence shown here is derived from an EMBL/GenBank/DDBJ whole genome shotgun (WGS) entry which is preliminary data.</text>
</comment>
<gene>
    <name evidence="4" type="ORF">AF331_02390</name>
</gene>